<feature type="compositionally biased region" description="Basic and acidic residues" evidence="5">
    <location>
        <begin position="219"/>
        <end position="229"/>
    </location>
</feature>
<dbReference type="Proteomes" id="UP000736672">
    <property type="component" value="Unassembled WGS sequence"/>
</dbReference>
<feature type="compositionally biased region" description="Low complexity" evidence="5">
    <location>
        <begin position="831"/>
        <end position="840"/>
    </location>
</feature>
<dbReference type="Pfam" id="PF06657">
    <property type="entry name" value="Cep57_MT_bd"/>
    <property type="match status" value="1"/>
</dbReference>
<keyword evidence="3" id="KW-0206">Cytoskeleton</keyword>
<feature type="region of interest" description="Disordered" evidence="5">
    <location>
        <begin position="661"/>
        <end position="777"/>
    </location>
</feature>
<feature type="domain" description="Cep57 centrosome microtubule-binding" evidence="6">
    <location>
        <begin position="943"/>
        <end position="1019"/>
    </location>
</feature>
<evidence type="ECO:0000256" key="2">
    <source>
        <dbReference type="ARBA" id="ARBA00022490"/>
    </source>
</evidence>
<dbReference type="InterPro" id="IPR024957">
    <property type="entry name" value="Cep57_MT-bd_dom"/>
</dbReference>
<gene>
    <name evidence="8" type="ORF">B0J15DRAFT_436234</name>
</gene>
<feature type="compositionally biased region" description="Polar residues" evidence="5">
    <location>
        <begin position="165"/>
        <end position="178"/>
    </location>
</feature>
<keyword evidence="4" id="KW-0175">Coiled coil</keyword>
<comment type="caution">
    <text evidence="8">The sequence shown here is derived from an EMBL/GenBank/DDBJ whole genome shotgun (WGS) entry which is preliminary data.</text>
</comment>
<evidence type="ECO:0000256" key="5">
    <source>
        <dbReference type="SAM" id="MobiDB-lite"/>
    </source>
</evidence>
<evidence type="ECO:0000313" key="8">
    <source>
        <dbReference type="EMBL" id="KAH7273421.1"/>
    </source>
</evidence>
<dbReference type="EMBL" id="JAGTJS010000002">
    <property type="protein sequence ID" value="KAH7273421.1"/>
    <property type="molecule type" value="Genomic_DNA"/>
</dbReference>
<feature type="coiled-coil region" evidence="4">
    <location>
        <begin position="488"/>
        <end position="585"/>
    </location>
</feature>
<feature type="compositionally biased region" description="Polar residues" evidence="5">
    <location>
        <begin position="795"/>
        <end position="813"/>
    </location>
</feature>
<feature type="domain" description="PPC89 centrosome localisation" evidence="7">
    <location>
        <begin position="575"/>
        <end position="639"/>
    </location>
</feature>
<dbReference type="InterPro" id="IPR051756">
    <property type="entry name" value="Centrosomal_MT-associated"/>
</dbReference>
<evidence type="ECO:0000256" key="4">
    <source>
        <dbReference type="SAM" id="Coils"/>
    </source>
</evidence>
<dbReference type="PANTHER" id="PTHR19336">
    <property type="entry name" value="UNCHARACTERIZED DUF1167"/>
    <property type="match status" value="1"/>
</dbReference>
<feature type="region of interest" description="Disordered" evidence="5">
    <location>
        <begin position="88"/>
        <end position="258"/>
    </location>
</feature>
<feature type="domain" description="PPC89 centrosome localisation" evidence="7">
    <location>
        <begin position="390"/>
        <end position="456"/>
    </location>
</feature>
<feature type="coiled-coil region" evidence="4">
    <location>
        <begin position="336"/>
        <end position="456"/>
    </location>
</feature>
<dbReference type="PANTHER" id="PTHR19336:SF9">
    <property type="entry name" value="SPINDLE POLE BODY PROTEIN PPC89"/>
    <property type="match status" value="1"/>
</dbReference>
<feature type="region of interest" description="Disordered" evidence="5">
    <location>
        <begin position="1"/>
        <end position="56"/>
    </location>
</feature>
<dbReference type="AlphaFoldDB" id="A0A9P9L3D6"/>
<keyword evidence="2" id="KW-0963">Cytoplasm</keyword>
<feature type="region of interest" description="Disordered" evidence="5">
    <location>
        <begin position="792"/>
        <end position="857"/>
    </location>
</feature>
<feature type="compositionally biased region" description="Polar residues" evidence="5">
    <location>
        <begin position="202"/>
        <end position="218"/>
    </location>
</feature>
<dbReference type="OrthoDB" id="76453at2759"/>
<feature type="compositionally biased region" description="Polar residues" evidence="5">
    <location>
        <begin position="23"/>
        <end position="44"/>
    </location>
</feature>
<feature type="compositionally biased region" description="Basic and acidic residues" evidence="5">
    <location>
        <begin position="192"/>
        <end position="201"/>
    </location>
</feature>
<reference evidence="8" key="1">
    <citation type="journal article" date="2021" name="Nat. Commun.">
        <title>Genetic determinants of endophytism in the Arabidopsis root mycobiome.</title>
        <authorList>
            <person name="Mesny F."/>
            <person name="Miyauchi S."/>
            <person name="Thiergart T."/>
            <person name="Pickel B."/>
            <person name="Atanasova L."/>
            <person name="Karlsson M."/>
            <person name="Huettel B."/>
            <person name="Barry K.W."/>
            <person name="Haridas S."/>
            <person name="Chen C."/>
            <person name="Bauer D."/>
            <person name="Andreopoulos W."/>
            <person name="Pangilinan J."/>
            <person name="LaButti K."/>
            <person name="Riley R."/>
            <person name="Lipzen A."/>
            <person name="Clum A."/>
            <person name="Drula E."/>
            <person name="Henrissat B."/>
            <person name="Kohler A."/>
            <person name="Grigoriev I.V."/>
            <person name="Martin F.M."/>
            <person name="Hacquard S."/>
        </authorList>
    </citation>
    <scope>NUCLEOTIDE SEQUENCE</scope>
    <source>
        <strain evidence="8">FSSC 5 MPI-SDFR-AT-0091</strain>
    </source>
</reference>
<dbReference type="Pfam" id="PF14197">
    <property type="entry name" value="Cep57_CLD_2"/>
    <property type="match status" value="2"/>
</dbReference>
<evidence type="ECO:0000256" key="3">
    <source>
        <dbReference type="ARBA" id="ARBA00023212"/>
    </source>
</evidence>
<name>A0A9P9L3D6_FUSSL</name>
<keyword evidence="9" id="KW-1185">Reference proteome</keyword>
<evidence type="ECO:0000256" key="1">
    <source>
        <dbReference type="ARBA" id="ARBA00004267"/>
    </source>
</evidence>
<comment type="subcellular location">
    <subcellularLocation>
        <location evidence="1">Cytoplasm</location>
        <location evidence="1">Cytoskeleton</location>
        <location evidence="1">Microtubule organizing center</location>
    </subcellularLocation>
</comment>
<accession>A0A9P9L3D6</accession>
<feature type="compositionally biased region" description="Basic and acidic residues" evidence="5">
    <location>
        <begin position="709"/>
        <end position="727"/>
    </location>
</feature>
<feature type="compositionally biased region" description="Basic and acidic residues" evidence="5">
    <location>
        <begin position="138"/>
        <end position="148"/>
    </location>
</feature>
<sequence length="1065" mass="120369">MEVDAASRYRSRILREMKANRDNPFNSPPESTGSHDTVTLSSVFSDPDGESTRRLNEDIARVTAPKNLPVNWEAAHRKWPEFFGMPKTREVPVFEDNTDTRPLSAESKENKPPASATKFQDKFDDDTTNPTWLGSNRTRAEMQPRVDSESDLSSLMAKSPARALSNPSWGKNTHNPSPLSKVHTRVASESLAEEKQQRRESLTNALNRLRSASQSPRVNQRDQEQRDRSSPQMSSAKSSLTAVPSSPHSMGSPAHNESNARSFFLPEVSHLGDFVDGTLQFSGAMRNGVPIFVKHGRVHDRFEKPSLATHAEVDELEVPEDEEKIFVSMDMIREEIISLQEHYDKVQEYAENLQQQVEQLEAQLKSRKSFDQELASAHVNEQLLAQKNRLEVEVSTLQSRLEQTSRKISLAEIENDAMAQERDRAVRKLQEACEDINKLTRKLSTKQKELETTHKQLETTEQIRSENDTLRRDLVSLKHGRDSMDLENKSLMSANETLRKENASLKEEAELLRSDSSGVRREHESLISENRSLRTNSKALMDENEDLRENLDGLQHELDAAKEEVEAIQQELQAMLQEKSTLREDNESLVRHNEKYFGENKMLRRENSGFERSIHDLHDENLKLKDEVEFLKQQLDHCRPAPKEDFSARLDDETEENMTSAFFIPDITINTNTNEVDADGNAENTETKELPEPTEDSAKLPTIPDVTEEETRNTTKRDVTTQSESKKSRSKSKTSKTNQPQKVAFSIPAKPSQKATSNVANHGSKRRTVSEANQRNAMKGIATYDMDTLEDNDETTGLQSVDNTTQDFSTQLSVIPKTRKEVKSRDQKQSTTQNTTQNTTVHSERSQHTRSQSRTSLRHVVVTDVTADSIKSVDKDTCPVLSSDAKRVLDNLCEHNCRNCTVCSRITSHRGLLSSADVAAGKKRVTVPRPVPVSDRDLSVEDPTVRPLQSPGHALAMVIKGLEDESHHLQLELTRIQAKYNARDKALGRRERVSLAESIRTLLKQLEAKNDQIYSLYDVLEGQKAAGQAMSEEEIEMTVLNITGMTVRDVTNCSDQLTWEGIPEL</sequence>
<evidence type="ECO:0000259" key="7">
    <source>
        <dbReference type="Pfam" id="PF14197"/>
    </source>
</evidence>
<evidence type="ECO:0000259" key="6">
    <source>
        <dbReference type="Pfam" id="PF06657"/>
    </source>
</evidence>
<evidence type="ECO:0000313" key="9">
    <source>
        <dbReference type="Proteomes" id="UP000736672"/>
    </source>
</evidence>
<feature type="compositionally biased region" description="Polar residues" evidence="5">
    <location>
        <begin position="230"/>
        <end position="258"/>
    </location>
</feature>
<feature type="compositionally biased region" description="Basic and acidic residues" evidence="5">
    <location>
        <begin position="818"/>
        <end position="828"/>
    </location>
</feature>
<proteinExistence type="predicted"/>
<evidence type="ECO:0008006" key="10">
    <source>
        <dbReference type="Google" id="ProtNLM"/>
    </source>
</evidence>
<protein>
    <recommendedName>
        <fullName evidence="10">Rho coiled-coil associated kinase alpha</fullName>
    </recommendedName>
</protein>
<dbReference type="InterPro" id="IPR025925">
    <property type="entry name" value="PPC89_CLD"/>
</dbReference>
<dbReference type="Gene3D" id="6.10.250.3110">
    <property type="match status" value="1"/>
</dbReference>
<organism evidence="8 9">
    <name type="scientific">Fusarium solani</name>
    <name type="common">Filamentous fungus</name>
    <dbReference type="NCBI Taxonomy" id="169388"/>
    <lineage>
        <taxon>Eukaryota</taxon>
        <taxon>Fungi</taxon>
        <taxon>Dikarya</taxon>
        <taxon>Ascomycota</taxon>
        <taxon>Pezizomycotina</taxon>
        <taxon>Sordariomycetes</taxon>
        <taxon>Hypocreomycetidae</taxon>
        <taxon>Hypocreales</taxon>
        <taxon>Nectriaceae</taxon>
        <taxon>Fusarium</taxon>
        <taxon>Fusarium solani species complex</taxon>
    </lineage>
</organism>
<dbReference type="GO" id="GO:0008017">
    <property type="term" value="F:microtubule binding"/>
    <property type="evidence" value="ECO:0007669"/>
    <property type="project" value="InterPro"/>
</dbReference>
<dbReference type="GO" id="GO:0005815">
    <property type="term" value="C:microtubule organizing center"/>
    <property type="evidence" value="ECO:0007669"/>
    <property type="project" value="UniProtKB-SubCell"/>
</dbReference>